<dbReference type="Proteomes" id="UP000191025">
    <property type="component" value="Unassembled WGS sequence"/>
</dbReference>
<name>A0A1V4GQ84_MORLA</name>
<comment type="caution">
    <text evidence="2">The sequence shown here is derived from an EMBL/GenBank/DDBJ whole genome shotgun (WGS) entry which is preliminary data.</text>
</comment>
<dbReference type="InterPro" id="IPR043737">
    <property type="entry name" value="DUF5682"/>
</dbReference>
<dbReference type="Pfam" id="PF18934">
    <property type="entry name" value="DUF5682"/>
    <property type="match status" value="1"/>
</dbReference>
<dbReference type="RefSeq" id="WP_062498657.1">
    <property type="nucleotide sequence ID" value="NZ_MXAN01000082.1"/>
</dbReference>
<feature type="compositionally biased region" description="Low complexity" evidence="1">
    <location>
        <begin position="154"/>
        <end position="164"/>
    </location>
</feature>
<dbReference type="PANTHER" id="PTHR30634:SF14">
    <property type="match status" value="1"/>
</dbReference>
<evidence type="ECO:0000256" key="1">
    <source>
        <dbReference type="SAM" id="MobiDB-lite"/>
    </source>
</evidence>
<organism evidence="2 3">
    <name type="scientific">Moraxella lacunata</name>
    <dbReference type="NCBI Taxonomy" id="477"/>
    <lineage>
        <taxon>Bacteria</taxon>
        <taxon>Pseudomonadati</taxon>
        <taxon>Pseudomonadota</taxon>
        <taxon>Gammaproteobacteria</taxon>
        <taxon>Moraxellales</taxon>
        <taxon>Moraxellaceae</taxon>
        <taxon>Moraxella</taxon>
    </lineage>
</organism>
<evidence type="ECO:0000313" key="3">
    <source>
        <dbReference type="Proteomes" id="UP000191025"/>
    </source>
</evidence>
<feature type="region of interest" description="Disordered" evidence="1">
    <location>
        <begin position="143"/>
        <end position="164"/>
    </location>
</feature>
<sequence>MKNIHYFGIRHHGVGSTKRLLSALDRLQPKKVLIEGASDCTELLPLLAHAQMRPPVALLAYANEFLECHIYYPFANFSPEYQAVLWAINHGAEVAFIDLPVSVTLAGQIEQMQNLKEEMEQELNDELDNKDDLKDELKEKIENDLENNSKSDLENNLENNSKSDLENNLENELDNELNDNQQELIQLRLDPIGMIGRLAGYDDGESFWNDVVEQSAVDDVAVFGAVHEMMRALRQKVLDEKVADHDSDTDGDDYREAFMRQEIRRHAKDTDECVAVVCGAWHVPALSPDFALTQDGKVMTYTAKSDTALLKNLPKKLPTSKFKTTWIPYTSPRLAKVGQGYGYGAGVDAPMWYQHLWENSTNVHENWLTKIATALRKRGHVISTASVIEATCLAQSLTLVRGRRAVGFEELCEAVVACLCFGERVLWQTIADEILLGKDVGGIPDDLPLAPLLEDLERLKKQTKLKAEATPKEVDFDLRSEIGLKKSHLMHRLAILGVPWGEPRHTGSSRGTFRERWEICWQAEFAVSLIENLVYGNTIFEASSNRLSEKIAQTDELGELAKHVQTALEAGLDKSAMTGVQRLSEQATHTDNVLTLLGSLSPLIHLERYGTARKVALDKVGELVYELTVKASVGLPFAIKNINDDEADDYHRHIVDVHGALKLSQNDELMDVWWQALGEISGELLARGGQSGHWRIVGLASRLLYQSERLTADELTTTLQKTLSPTVGASQSARFFEGFFSGATDQLLYDKPLLTTLETWLLALDETDFTEYLPLFRRVFGHLDSHERKRLLEMIFGRGGADDVFVHHEDLAEFWQIHVRQLVGLLG</sequence>
<evidence type="ECO:0000313" key="2">
    <source>
        <dbReference type="EMBL" id="OPH34568.1"/>
    </source>
</evidence>
<dbReference type="InterPro" id="IPR050458">
    <property type="entry name" value="LolB"/>
</dbReference>
<dbReference type="PANTHER" id="PTHR30634">
    <property type="entry name" value="OUTER MEMBRANE LOLAB LIPOPROTEIN INSERTION APPARATUS"/>
    <property type="match status" value="1"/>
</dbReference>
<accession>A0A1V4GQ84</accession>
<gene>
    <name evidence="2" type="ORF">B5J94_11055</name>
</gene>
<dbReference type="EMBL" id="MXAN01000082">
    <property type="protein sequence ID" value="OPH34568.1"/>
    <property type="molecule type" value="Genomic_DNA"/>
</dbReference>
<feature type="compositionally biased region" description="Basic and acidic residues" evidence="1">
    <location>
        <begin position="143"/>
        <end position="153"/>
    </location>
</feature>
<dbReference type="AlphaFoldDB" id="A0A1V4GQ84"/>
<reference evidence="3" key="1">
    <citation type="submission" date="2017-03" db="EMBL/GenBank/DDBJ databases">
        <title>Draft genome sequence of Moraxella equi CCUG 4950T type strain.</title>
        <authorList>
            <person name="Salva-Serra F."/>
            <person name="Engstrom-Jakobsson H."/>
            <person name="Thorell K."/>
            <person name="Jaen-Luchoro D."/>
            <person name="Gonzales-Siles L."/>
            <person name="Karlsson R."/>
            <person name="Yazdan S."/>
            <person name="Boulund F."/>
            <person name="Johnning A."/>
            <person name="Engstrand L."/>
            <person name="Kristiansson E."/>
            <person name="Moore E."/>
        </authorList>
    </citation>
    <scope>NUCLEOTIDE SEQUENCE [LARGE SCALE GENOMIC DNA]</scope>
    <source>
        <strain evidence="3">CCUG 4441</strain>
    </source>
</reference>
<protein>
    <submittedName>
        <fullName evidence="2">Uncharacterized protein</fullName>
    </submittedName>
</protein>
<proteinExistence type="predicted"/>